<evidence type="ECO:0000256" key="1">
    <source>
        <dbReference type="SAM" id="MobiDB-lite"/>
    </source>
</evidence>
<dbReference type="Proteomes" id="UP001204524">
    <property type="component" value="Unassembled WGS sequence"/>
</dbReference>
<protein>
    <recommendedName>
        <fullName evidence="5">DUF3592 domain-containing protein</fullName>
    </recommendedName>
</protein>
<reference evidence="3 4" key="1">
    <citation type="submission" date="2022-06" db="EMBL/GenBank/DDBJ databases">
        <authorList>
            <person name="So Y."/>
        </authorList>
    </citation>
    <scope>NUCLEOTIDE SEQUENCE [LARGE SCALE GENOMIC DNA]</scope>
    <source>
        <strain evidence="3 4">STR3</strain>
    </source>
</reference>
<evidence type="ECO:0000313" key="3">
    <source>
        <dbReference type="EMBL" id="MCP3420542.1"/>
    </source>
</evidence>
<dbReference type="EMBL" id="JANARS010000001">
    <property type="protein sequence ID" value="MCP3420542.1"/>
    <property type="molecule type" value="Genomic_DNA"/>
</dbReference>
<name>A0ABT1KS26_9ACTN</name>
<evidence type="ECO:0008006" key="5">
    <source>
        <dbReference type="Google" id="ProtNLM"/>
    </source>
</evidence>
<feature type="region of interest" description="Disordered" evidence="1">
    <location>
        <begin position="1"/>
        <end position="28"/>
    </location>
</feature>
<evidence type="ECO:0000256" key="2">
    <source>
        <dbReference type="SAM" id="Phobius"/>
    </source>
</evidence>
<organism evidence="3 4">
    <name type="scientific">Nocardioides pinisoli</name>
    <dbReference type="NCBI Taxonomy" id="2950279"/>
    <lineage>
        <taxon>Bacteria</taxon>
        <taxon>Bacillati</taxon>
        <taxon>Actinomycetota</taxon>
        <taxon>Actinomycetes</taxon>
        <taxon>Propionibacteriales</taxon>
        <taxon>Nocardioidaceae</taxon>
        <taxon>Nocardioides</taxon>
    </lineage>
</organism>
<proteinExistence type="predicted"/>
<accession>A0ABT1KS26</accession>
<keyword evidence="4" id="KW-1185">Reference proteome</keyword>
<feature type="compositionally biased region" description="Basic and acidic residues" evidence="1">
    <location>
        <begin position="1"/>
        <end position="13"/>
    </location>
</feature>
<comment type="caution">
    <text evidence="3">The sequence shown here is derived from an EMBL/GenBank/DDBJ whole genome shotgun (WGS) entry which is preliminary data.</text>
</comment>
<dbReference type="RefSeq" id="WP_254179773.1">
    <property type="nucleotide sequence ID" value="NZ_JANARS010000001.1"/>
</dbReference>
<feature type="transmembrane region" description="Helical" evidence="2">
    <location>
        <begin position="143"/>
        <end position="161"/>
    </location>
</feature>
<keyword evidence="2" id="KW-0812">Transmembrane</keyword>
<evidence type="ECO:0000313" key="4">
    <source>
        <dbReference type="Proteomes" id="UP001204524"/>
    </source>
</evidence>
<gene>
    <name evidence="3" type="ORF">NCI01_01910</name>
</gene>
<keyword evidence="2" id="KW-0472">Membrane</keyword>
<keyword evidence="2" id="KW-1133">Transmembrane helix</keyword>
<feature type="transmembrane region" description="Helical" evidence="2">
    <location>
        <begin position="35"/>
        <end position="55"/>
    </location>
</feature>
<sequence length="178" mass="19311">MADDRPVPDRPVPDRPGSSGAGGGFSGGSSSSHGMTWISLVLLLVMVVVVGWRLFDSWDSRQPPSGVETQQATVVGFEELGTSRAGQRSTEFTSVVFELPDGEQASALYELRSLGDVEKGDEITVYEQGGEWRTTSERAWGSTLGWALGMVALLVLIAGWFRVRWRAERPGGPDRLRA</sequence>